<dbReference type="GO" id="GO:0006351">
    <property type="term" value="P:DNA-templated transcription"/>
    <property type="evidence" value="ECO:0007669"/>
    <property type="project" value="InterPro"/>
</dbReference>
<protein>
    <submittedName>
        <fullName evidence="8">Fungal-specific transcription factor domain protein</fullName>
    </submittedName>
</protein>
<dbReference type="InterPro" id="IPR050987">
    <property type="entry name" value="AtrR-like"/>
</dbReference>
<dbReference type="SMART" id="SM00066">
    <property type="entry name" value="GAL4"/>
    <property type="match status" value="1"/>
</dbReference>
<dbReference type="Pfam" id="PF00172">
    <property type="entry name" value="Zn_clus"/>
    <property type="match status" value="1"/>
</dbReference>
<dbReference type="PROSITE" id="PS00463">
    <property type="entry name" value="ZN2_CY6_FUNGAL_1"/>
    <property type="match status" value="1"/>
</dbReference>
<evidence type="ECO:0000259" key="7">
    <source>
        <dbReference type="PROSITE" id="PS50048"/>
    </source>
</evidence>
<keyword evidence="9" id="KW-1185">Reference proteome</keyword>
<dbReference type="AlphaFoldDB" id="A0A2V5HER3"/>
<dbReference type="SUPFAM" id="SSF57701">
    <property type="entry name" value="Zn2/Cys6 DNA-binding domain"/>
    <property type="match status" value="1"/>
</dbReference>
<dbReference type="SMART" id="SM00906">
    <property type="entry name" value="Fungal_trans"/>
    <property type="match status" value="1"/>
</dbReference>
<dbReference type="PROSITE" id="PS50048">
    <property type="entry name" value="ZN2_CY6_FUNGAL_2"/>
    <property type="match status" value="1"/>
</dbReference>
<organism evidence="8 9">
    <name type="scientific">Aspergillus violaceofuscus (strain CBS 115571)</name>
    <dbReference type="NCBI Taxonomy" id="1450538"/>
    <lineage>
        <taxon>Eukaryota</taxon>
        <taxon>Fungi</taxon>
        <taxon>Dikarya</taxon>
        <taxon>Ascomycota</taxon>
        <taxon>Pezizomycotina</taxon>
        <taxon>Eurotiomycetes</taxon>
        <taxon>Eurotiomycetidae</taxon>
        <taxon>Eurotiales</taxon>
        <taxon>Aspergillaceae</taxon>
        <taxon>Aspergillus</taxon>
    </lineage>
</organism>
<reference evidence="8 9" key="1">
    <citation type="submission" date="2018-02" db="EMBL/GenBank/DDBJ databases">
        <title>The genomes of Aspergillus section Nigri reveals drivers in fungal speciation.</title>
        <authorList>
            <consortium name="DOE Joint Genome Institute"/>
            <person name="Vesth T.C."/>
            <person name="Nybo J."/>
            <person name="Theobald S."/>
            <person name="Brandl J."/>
            <person name="Frisvad J.C."/>
            <person name="Nielsen K.F."/>
            <person name="Lyhne E.K."/>
            <person name="Kogle M.E."/>
            <person name="Kuo A."/>
            <person name="Riley R."/>
            <person name="Clum A."/>
            <person name="Nolan M."/>
            <person name="Lipzen A."/>
            <person name="Salamov A."/>
            <person name="Henrissat B."/>
            <person name="Wiebenga A."/>
            <person name="De vries R.P."/>
            <person name="Grigoriev I.V."/>
            <person name="Mortensen U.H."/>
            <person name="Andersen M.R."/>
            <person name="Baker S.E."/>
        </authorList>
    </citation>
    <scope>NUCLEOTIDE SEQUENCE [LARGE SCALE GENOMIC DNA]</scope>
    <source>
        <strain evidence="8 9">CBS 115571</strain>
    </source>
</reference>
<dbReference type="PANTHER" id="PTHR46910:SF5">
    <property type="entry name" value="ZN(II)2CYS6 TRANSCRIPTION FACTOR (EUROFUNG)"/>
    <property type="match status" value="1"/>
</dbReference>
<feature type="region of interest" description="Disordered" evidence="6">
    <location>
        <begin position="95"/>
        <end position="140"/>
    </location>
</feature>
<evidence type="ECO:0000256" key="5">
    <source>
        <dbReference type="ARBA" id="ARBA00023242"/>
    </source>
</evidence>
<dbReference type="InterPro" id="IPR001138">
    <property type="entry name" value="Zn2Cys6_DnaBD"/>
</dbReference>
<dbReference type="PANTHER" id="PTHR46910">
    <property type="entry name" value="TRANSCRIPTION FACTOR PDR1"/>
    <property type="match status" value="1"/>
</dbReference>
<dbReference type="CDD" id="cd00067">
    <property type="entry name" value="GAL4"/>
    <property type="match status" value="1"/>
</dbReference>
<dbReference type="CDD" id="cd12148">
    <property type="entry name" value="fungal_TF_MHR"/>
    <property type="match status" value="1"/>
</dbReference>
<keyword evidence="5" id="KW-0539">Nucleus</keyword>
<gene>
    <name evidence="8" type="ORF">BO99DRAFT_429388</name>
</gene>
<dbReference type="STRING" id="1450538.A0A2V5HER3"/>
<dbReference type="Proteomes" id="UP000249829">
    <property type="component" value="Unassembled WGS sequence"/>
</dbReference>
<evidence type="ECO:0000313" key="9">
    <source>
        <dbReference type="Proteomes" id="UP000249829"/>
    </source>
</evidence>
<evidence type="ECO:0000256" key="4">
    <source>
        <dbReference type="ARBA" id="ARBA00023163"/>
    </source>
</evidence>
<dbReference type="InterPro" id="IPR036864">
    <property type="entry name" value="Zn2-C6_fun-type_DNA-bd_sf"/>
</dbReference>
<keyword evidence="1" id="KW-0479">Metal-binding</keyword>
<feature type="domain" description="Zn(2)-C6 fungal-type" evidence="7">
    <location>
        <begin position="21"/>
        <end position="50"/>
    </location>
</feature>
<evidence type="ECO:0000313" key="8">
    <source>
        <dbReference type="EMBL" id="PYI22849.1"/>
    </source>
</evidence>
<name>A0A2V5HER3_ASPV1</name>
<evidence type="ECO:0000256" key="3">
    <source>
        <dbReference type="ARBA" id="ARBA00023125"/>
    </source>
</evidence>
<evidence type="ECO:0000256" key="6">
    <source>
        <dbReference type="SAM" id="MobiDB-lite"/>
    </source>
</evidence>
<dbReference type="InterPro" id="IPR007219">
    <property type="entry name" value="XnlR_reg_dom"/>
</dbReference>
<dbReference type="GO" id="GO:0008270">
    <property type="term" value="F:zinc ion binding"/>
    <property type="evidence" value="ECO:0007669"/>
    <property type="project" value="InterPro"/>
</dbReference>
<dbReference type="Pfam" id="PF04082">
    <property type="entry name" value="Fungal_trans"/>
    <property type="match status" value="1"/>
</dbReference>
<dbReference type="EMBL" id="KZ825108">
    <property type="protein sequence ID" value="PYI22849.1"/>
    <property type="molecule type" value="Genomic_DNA"/>
</dbReference>
<dbReference type="Gene3D" id="4.10.240.10">
    <property type="entry name" value="Zn(2)-C6 fungal-type DNA-binding domain"/>
    <property type="match status" value="1"/>
</dbReference>
<keyword evidence="4" id="KW-0804">Transcription</keyword>
<sequence length="718" mass="79562">MDHLEAEGPESDGKEPLGRRACDQCRLRKIRCDKRSPCSNCRSSQIICRSTGAGQKPQEPRKRVLISSQYERKIDLIEERLGSIEDLLHELRSNTATASSVPEPYFHSTPISSRMSPSVPGHASNGPAPVEDPEATPAFEGNSSLAAHSAYASEFLETAVSRSALQVSSPTIQAALSTLKQMVSMQDHQAHSPAREIRFPNQKTILGSGIRGLAMPPVQVVLSLLRKFKEKPSSLQGVCPFLTCERLIEKCREVYFATDEFSDAAFIIVHGGLYYVISDCISSVEDPKTRDEYQRHLRLCQANIETALANLSICMPARAEYIEALALGALYAIEMSKPSFALTLTSTAARLCQTLGYHRASSTNPGSDTFIGRQLFWTVYALDKAISLRLGRASTIQDYDITMPGPNDVTGAEEPWNSIFKIWIRFATIQGQVYERLYSPAALSQSENERAEHARRLAAQVMETIEVPFDHILNTQKMSHMDKIYLRSDKIARKSVMTLIYRAIPPSRDSHSTFVKECITTAREALELLKETMIEVKGMTENFKASYLHWTVLYAPFVPFVVLFCHTIATSSWEDLTRLEEFVLCVQPNCFLSEAIAKLYRLCQVLSNVARLYIEAKAQAQAREDQNLVSVGQEFDTYLSALGLAPAPNQEGGAVWTSAPSTAGAGAVSGVMRSGNEGPYTEAPMPQTDQLGNWFSGNQHMMGLLEEDLSVFDPSWTG</sequence>
<proteinExistence type="predicted"/>
<dbReference type="OMA" id="CKPSLCW"/>
<keyword evidence="2" id="KW-0805">Transcription regulation</keyword>
<keyword evidence="3" id="KW-0238">DNA-binding</keyword>
<dbReference type="GO" id="GO:0000981">
    <property type="term" value="F:DNA-binding transcription factor activity, RNA polymerase II-specific"/>
    <property type="evidence" value="ECO:0007669"/>
    <property type="project" value="InterPro"/>
</dbReference>
<evidence type="ECO:0000256" key="1">
    <source>
        <dbReference type="ARBA" id="ARBA00022723"/>
    </source>
</evidence>
<evidence type="ECO:0000256" key="2">
    <source>
        <dbReference type="ARBA" id="ARBA00023015"/>
    </source>
</evidence>
<accession>A0A2V5HER3</accession>
<dbReference type="GO" id="GO:0003677">
    <property type="term" value="F:DNA binding"/>
    <property type="evidence" value="ECO:0007669"/>
    <property type="project" value="UniProtKB-KW"/>
</dbReference>